<reference evidence="12 13" key="1">
    <citation type="journal article" date="2019" name="Sci. Rep.">
        <title>A high-quality genome of Eragrostis curvula grass provides insights into Poaceae evolution and supports new strategies to enhance forage quality.</title>
        <authorList>
            <person name="Carballo J."/>
            <person name="Santos B.A.C.M."/>
            <person name="Zappacosta D."/>
            <person name="Garbus I."/>
            <person name="Selva J.P."/>
            <person name="Gallo C.A."/>
            <person name="Diaz A."/>
            <person name="Albertini E."/>
            <person name="Caccamo M."/>
            <person name="Echenique V."/>
        </authorList>
    </citation>
    <scope>NUCLEOTIDE SEQUENCE [LARGE SCALE GENOMIC DNA]</scope>
    <source>
        <strain evidence="13">cv. Victoria</strain>
        <tissue evidence="12">Leaf</tissue>
    </source>
</reference>
<feature type="region of interest" description="Disordered" evidence="11">
    <location>
        <begin position="141"/>
        <end position="166"/>
    </location>
</feature>
<evidence type="ECO:0000256" key="6">
    <source>
        <dbReference type="ARBA" id="ARBA00022989"/>
    </source>
</evidence>
<feature type="compositionally biased region" description="Basic and acidic residues" evidence="11">
    <location>
        <begin position="149"/>
        <end position="161"/>
    </location>
</feature>
<dbReference type="GO" id="GO:0004497">
    <property type="term" value="F:monooxygenase activity"/>
    <property type="evidence" value="ECO:0007669"/>
    <property type="project" value="UniProtKB-KW"/>
</dbReference>
<keyword evidence="10" id="KW-0472">Membrane</keyword>
<keyword evidence="5" id="KW-0479">Metal-binding</keyword>
<keyword evidence="8" id="KW-0408">Iron</keyword>
<evidence type="ECO:0000256" key="10">
    <source>
        <dbReference type="ARBA" id="ARBA00023136"/>
    </source>
</evidence>
<dbReference type="EMBL" id="RWGY01000009">
    <property type="protein sequence ID" value="TVU35803.1"/>
    <property type="molecule type" value="Genomic_DNA"/>
</dbReference>
<keyword evidence="4" id="KW-0812">Transmembrane</keyword>
<evidence type="ECO:0000313" key="12">
    <source>
        <dbReference type="EMBL" id="TVU35803.1"/>
    </source>
</evidence>
<keyword evidence="9" id="KW-0503">Monooxygenase</keyword>
<gene>
    <name evidence="12" type="ORF">EJB05_17709</name>
</gene>
<evidence type="ECO:0000256" key="8">
    <source>
        <dbReference type="ARBA" id="ARBA00023004"/>
    </source>
</evidence>
<evidence type="ECO:0000313" key="13">
    <source>
        <dbReference type="Proteomes" id="UP000324897"/>
    </source>
</evidence>
<dbReference type="Gene3D" id="1.10.630.10">
    <property type="entry name" value="Cytochrome P450"/>
    <property type="match status" value="1"/>
</dbReference>
<evidence type="ECO:0000256" key="4">
    <source>
        <dbReference type="ARBA" id="ARBA00022692"/>
    </source>
</evidence>
<evidence type="ECO:0000256" key="3">
    <source>
        <dbReference type="ARBA" id="ARBA00022617"/>
    </source>
</evidence>
<evidence type="ECO:0000256" key="2">
    <source>
        <dbReference type="ARBA" id="ARBA00010617"/>
    </source>
</evidence>
<keyword evidence="7" id="KW-0560">Oxidoreductase</keyword>
<dbReference type="GO" id="GO:0016020">
    <property type="term" value="C:membrane"/>
    <property type="evidence" value="ECO:0007669"/>
    <property type="project" value="UniProtKB-SubCell"/>
</dbReference>
<dbReference type="PANTHER" id="PTHR24282">
    <property type="entry name" value="CYTOCHROME P450 FAMILY MEMBER"/>
    <property type="match status" value="1"/>
</dbReference>
<accession>A0A5J9VI38</accession>
<evidence type="ECO:0000256" key="9">
    <source>
        <dbReference type="ARBA" id="ARBA00023033"/>
    </source>
</evidence>
<organism evidence="12 13">
    <name type="scientific">Eragrostis curvula</name>
    <name type="common">weeping love grass</name>
    <dbReference type="NCBI Taxonomy" id="38414"/>
    <lineage>
        <taxon>Eukaryota</taxon>
        <taxon>Viridiplantae</taxon>
        <taxon>Streptophyta</taxon>
        <taxon>Embryophyta</taxon>
        <taxon>Tracheophyta</taxon>
        <taxon>Spermatophyta</taxon>
        <taxon>Magnoliopsida</taxon>
        <taxon>Liliopsida</taxon>
        <taxon>Poales</taxon>
        <taxon>Poaceae</taxon>
        <taxon>PACMAD clade</taxon>
        <taxon>Chloridoideae</taxon>
        <taxon>Eragrostideae</taxon>
        <taxon>Eragrostidinae</taxon>
        <taxon>Eragrostis</taxon>
    </lineage>
</organism>
<dbReference type="OrthoDB" id="1934695at2759"/>
<evidence type="ECO:0000256" key="11">
    <source>
        <dbReference type="SAM" id="MobiDB-lite"/>
    </source>
</evidence>
<comment type="similarity">
    <text evidence="2">Belongs to the cytochrome P450 family.</text>
</comment>
<evidence type="ECO:0008006" key="14">
    <source>
        <dbReference type="Google" id="ProtNLM"/>
    </source>
</evidence>
<protein>
    <recommendedName>
        <fullName evidence="14">Cytochrome P450</fullName>
    </recommendedName>
</protein>
<dbReference type="AlphaFoldDB" id="A0A5J9VI38"/>
<keyword evidence="3" id="KW-0349">Heme</keyword>
<feature type="non-terminal residue" evidence="12">
    <location>
        <position position="1"/>
    </location>
</feature>
<sequence length="185" mass="20610">MAIDALEELLYVLGGSVALWFAWRALEWGWLSPRRLGRALRAQGIRGTSYRFPDGDLKEGVRRLAAERAKSMPLQSHGISARVLPIVHDTVKEHGKISMIWNGPTPAVILGDPKLVREVLSNKFGHFKKADLPSRFTKLANRAGAAGPQRREMGSSSEDHQPCFPSREVEENVTGVYCLHDRADK</sequence>
<name>A0A5J9VI38_9POAL</name>
<dbReference type="GO" id="GO:0020037">
    <property type="term" value="F:heme binding"/>
    <property type="evidence" value="ECO:0007669"/>
    <property type="project" value="InterPro"/>
</dbReference>
<keyword evidence="13" id="KW-1185">Reference proteome</keyword>
<dbReference type="Gramene" id="TVU35803">
    <property type="protein sequence ID" value="TVU35803"/>
    <property type="gene ID" value="EJB05_17709"/>
</dbReference>
<dbReference type="GO" id="GO:0016705">
    <property type="term" value="F:oxidoreductase activity, acting on paired donors, with incorporation or reduction of molecular oxygen"/>
    <property type="evidence" value="ECO:0007669"/>
    <property type="project" value="InterPro"/>
</dbReference>
<dbReference type="SUPFAM" id="SSF48264">
    <property type="entry name" value="Cytochrome P450"/>
    <property type="match status" value="1"/>
</dbReference>
<dbReference type="Proteomes" id="UP000324897">
    <property type="component" value="Unassembled WGS sequence"/>
</dbReference>
<proteinExistence type="inferred from homology"/>
<dbReference type="PANTHER" id="PTHR24282:SF127">
    <property type="entry name" value="CYTOCHROME P450 72A15"/>
    <property type="match status" value="1"/>
</dbReference>
<dbReference type="GO" id="GO:0005506">
    <property type="term" value="F:iron ion binding"/>
    <property type="evidence" value="ECO:0007669"/>
    <property type="project" value="InterPro"/>
</dbReference>
<comment type="subcellular location">
    <subcellularLocation>
        <location evidence="1">Membrane</location>
    </subcellularLocation>
</comment>
<dbReference type="GO" id="GO:0006629">
    <property type="term" value="P:lipid metabolic process"/>
    <property type="evidence" value="ECO:0007669"/>
    <property type="project" value="UniProtKB-ARBA"/>
</dbReference>
<evidence type="ECO:0000256" key="1">
    <source>
        <dbReference type="ARBA" id="ARBA00004370"/>
    </source>
</evidence>
<evidence type="ECO:0000256" key="7">
    <source>
        <dbReference type="ARBA" id="ARBA00023002"/>
    </source>
</evidence>
<evidence type="ECO:0000256" key="5">
    <source>
        <dbReference type="ARBA" id="ARBA00022723"/>
    </source>
</evidence>
<dbReference type="InterPro" id="IPR036396">
    <property type="entry name" value="Cyt_P450_sf"/>
</dbReference>
<dbReference type="InterPro" id="IPR050665">
    <property type="entry name" value="Cytochrome_P450_Monooxygen"/>
</dbReference>
<keyword evidence="6" id="KW-1133">Transmembrane helix</keyword>
<comment type="caution">
    <text evidence="12">The sequence shown here is derived from an EMBL/GenBank/DDBJ whole genome shotgun (WGS) entry which is preliminary data.</text>
</comment>